<accession>A0AAQ4E6W1</accession>
<comment type="caution">
    <text evidence="3">The sequence shown here is derived from an EMBL/GenBank/DDBJ whole genome shotgun (WGS) entry which is preliminary data.</text>
</comment>
<evidence type="ECO:0000256" key="1">
    <source>
        <dbReference type="SAM" id="MobiDB-lite"/>
    </source>
</evidence>
<name>A0AAQ4E6W1_AMBAM</name>
<dbReference type="PANTHER" id="PTHR46599">
    <property type="entry name" value="PIGGYBAC TRANSPOSABLE ELEMENT-DERIVED PROTEIN 4"/>
    <property type="match status" value="1"/>
</dbReference>
<feature type="region of interest" description="Disordered" evidence="1">
    <location>
        <begin position="1"/>
        <end position="82"/>
    </location>
</feature>
<evidence type="ECO:0000259" key="2">
    <source>
        <dbReference type="Pfam" id="PF13843"/>
    </source>
</evidence>
<sequence>MEPRAIDPKLFYKSQETHFEDIPSDPDSYAGGDMSSDSDDEWEPSTSDKSLRTSATKEARVHAVSDSSDSESDEETSHTPGTVPIWSQSYIPIWCQSYRVSPPLSFMCQTGVPQRIQDLEVNTPFEVFRILWRDSFTESLAFQTNLYAQQENKPYKPTTAKELHTFLGINLLMGIKRTPSYRDHWSSAPDLHDPFISNLMTVNRFGWLLSHLHINDNNLQPDRKDPYFDKLYKVRPLVNELSATFAASYLPTEFLAIDESMIKFKGRSSLKQYMPKKPVKRGYKVWMLCASNGYNLKFDIYTGKSDNGVQRELGARVVKSLTEDCAGRHHRVFFDNYFTSYPLLKELRDATIYACGTVNANRKHLPPLQADKKMERGDTDWSVSDDGLACLKWKDKRAVHLLSNYHDPELRSHVERKNKDGTLT</sequence>
<proteinExistence type="predicted"/>
<protein>
    <recommendedName>
        <fullName evidence="2">PiggyBac transposable element-derived protein domain-containing protein</fullName>
    </recommendedName>
</protein>
<dbReference type="EMBL" id="JARKHS020021207">
    <property type="protein sequence ID" value="KAK8770392.1"/>
    <property type="molecule type" value="Genomic_DNA"/>
</dbReference>
<reference evidence="3 4" key="1">
    <citation type="journal article" date="2023" name="Arcadia Sci">
        <title>De novo assembly of a long-read Amblyomma americanum tick genome.</title>
        <authorList>
            <person name="Chou S."/>
            <person name="Poskanzer K.E."/>
            <person name="Rollins M."/>
            <person name="Thuy-Boun P.S."/>
        </authorList>
    </citation>
    <scope>NUCLEOTIDE SEQUENCE [LARGE SCALE GENOMIC DNA]</scope>
    <source>
        <strain evidence="3">F_SG_1</strain>
        <tissue evidence="3">Salivary glands</tissue>
    </source>
</reference>
<dbReference type="AlphaFoldDB" id="A0AAQ4E6W1"/>
<evidence type="ECO:0000313" key="4">
    <source>
        <dbReference type="Proteomes" id="UP001321473"/>
    </source>
</evidence>
<feature type="domain" description="PiggyBac transposable element-derived protein" evidence="2">
    <location>
        <begin position="123"/>
        <end position="420"/>
    </location>
</feature>
<evidence type="ECO:0000313" key="3">
    <source>
        <dbReference type="EMBL" id="KAK8770392.1"/>
    </source>
</evidence>
<feature type="compositionally biased region" description="Basic and acidic residues" evidence="1">
    <location>
        <begin position="49"/>
        <end position="63"/>
    </location>
</feature>
<organism evidence="3 4">
    <name type="scientific">Amblyomma americanum</name>
    <name type="common">Lone star tick</name>
    <dbReference type="NCBI Taxonomy" id="6943"/>
    <lineage>
        <taxon>Eukaryota</taxon>
        <taxon>Metazoa</taxon>
        <taxon>Ecdysozoa</taxon>
        <taxon>Arthropoda</taxon>
        <taxon>Chelicerata</taxon>
        <taxon>Arachnida</taxon>
        <taxon>Acari</taxon>
        <taxon>Parasitiformes</taxon>
        <taxon>Ixodida</taxon>
        <taxon>Ixodoidea</taxon>
        <taxon>Ixodidae</taxon>
        <taxon>Amblyomminae</taxon>
        <taxon>Amblyomma</taxon>
    </lineage>
</organism>
<dbReference type="Pfam" id="PF13843">
    <property type="entry name" value="DDE_Tnp_1_7"/>
    <property type="match status" value="1"/>
</dbReference>
<dbReference type="InterPro" id="IPR029526">
    <property type="entry name" value="PGBD"/>
</dbReference>
<dbReference type="Proteomes" id="UP001321473">
    <property type="component" value="Unassembled WGS sequence"/>
</dbReference>
<dbReference type="PANTHER" id="PTHR46599:SF3">
    <property type="entry name" value="PIGGYBAC TRANSPOSABLE ELEMENT-DERIVED PROTEIN 4"/>
    <property type="match status" value="1"/>
</dbReference>
<gene>
    <name evidence="3" type="ORF">V5799_013143</name>
</gene>
<keyword evidence="4" id="KW-1185">Reference proteome</keyword>